<proteinExistence type="predicted"/>
<comment type="caution">
    <text evidence="1">The sequence shown here is derived from an EMBL/GenBank/DDBJ whole genome shotgun (WGS) entry which is preliminary data.</text>
</comment>
<dbReference type="EMBL" id="QXGC01000084">
    <property type="protein sequence ID" value="KAE9250696.1"/>
    <property type="molecule type" value="Genomic_DNA"/>
</dbReference>
<sequence length="337" mass="37706">MVVMKWALTSKRTLQEVGDVLHTRDTGHAEAIVPRFGELKKSKNSTLWGTGRSLVAKALAPSKATTQVMHGHVPRLRRLMRFRNGMTTRWGQAGLVVQCAGVVQDALLTAQRERKKVLGGCRQWAVENTPWADLYPCDGQGVRKIWSTYAKVLGTMTNMPLRSVLRIEQEAVISVDPEQEGLLTIQTETNTQSVLWSPEKGNLQQEVAKALEVAPRALTITPHPWIQRVQTVWVGGRRWRYTRKRYKALISKANEALVRRTKAKIDEGWKASNAAIAEALEQLSWTRAHTMEGVTAYMTQNIVKLKLGRLRIWAGKELGFSVGASAKVLDSGHRNEG</sequence>
<evidence type="ECO:0000313" key="1">
    <source>
        <dbReference type="EMBL" id="KAE9250696.1"/>
    </source>
</evidence>
<dbReference type="AlphaFoldDB" id="A0A6G0PNS2"/>
<organism evidence="1 2">
    <name type="scientific">Phytophthora fragariae</name>
    <dbReference type="NCBI Taxonomy" id="53985"/>
    <lineage>
        <taxon>Eukaryota</taxon>
        <taxon>Sar</taxon>
        <taxon>Stramenopiles</taxon>
        <taxon>Oomycota</taxon>
        <taxon>Peronosporomycetes</taxon>
        <taxon>Peronosporales</taxon>
        <taxon>Peronosporaceae</taxon>
        <taxon>Phytophthora</taxon>
    </lineage>
</organism>
<name>A0A6G0PNS2_9STRA</name>
<evidence type="ECO:0000313" key="2">
    <source>
        <dbReference type="Proteomes" id="UP000476176"/>
    </source>
</evidence>
<dbReference type="Proteomes" id="UP000476176">
    <property type="component" value="Unassembled WGS sequence"/>
</dbReference>
<reference evidence="1 2" key="1">
    <citation type="submission" date="2018-09" db="EMBL/GenBank/DDBJ databases">
        <title>Genomic investigation of the strawberry pathogen Phytophthora fragariae indicates pathogenicity is determined by transcriptional variation in three key races.</title>
        <authorList>
            <person name="Adams T.M."/>
            <person name="Armitage A.D."/>
            <person name="Sobczyk M.K."/>
            <person name="Bates H.J."/>
            <person name="Dunwell J.M."/>
            <person name="Nellist C.F."/>
            <person name="Harrison R.J."/>
        </authorList>
    </citation>
    <scope>NUCLEOTIDE SEQUENCE [LARGE SCALE GENOMIC DNA]</scope>
    <source>
        <strain evidence="1 2">BC-23</strain>
    </source>
</reference>
<protein>
    <submittedName>
        <fullName evidence="1">Uncharacterized protein</fullName>
    </submittedName>
</protein>
<accession>A0A6G0PNS2</accession>
<gene>
    <name evidence="1" type="ORF">PF004_g2833</name>
</gene>